<dbReference type="HOGENOM" id="CLU_1300550_0_0_1"/>
<keyword evidence="2" id="KW-0732">Signal</keyword>
<evidence type="ECO:0000313" key="3">
    <source>
        <dbReference type="EMBL" id="CCH45888.1"/>
    </source>
</evidence>
<feature type="chain" id="PRO_5003835009" evidence="2">
    <location>
        <begin position="18"/>
        <end position="212"/>
    </location>
</feature>
<accession>K0KXT7</accession>
<evidence type="ECO:0000313" key="4">
    <source>
        <dbReference type="Proteomes" id="UP000009328"/>
    </source>
</evidence>
<feature type="signal peptide" evidence="2">
    <location>
        <begin position="1"/>
        <end position="17"/>
    </location>
</feature>
<name>K0KXT7_WICCF</name>
<proteinExistence type="predicted"/>
<gene>
    <name evidence="3" type="ORF">BN7_5475</name>
</gene>
<keyword evidence="4" id="KW-1185">Reference proteome</keyword>
<dbReference type="AlphaFoldDB" id="K0KXT7"/>
<sequence>MFKPLTILPLLIISVSAHNVHQLCFNGSITSSSFQGTGDLCPLLPNIFKSSSIEYTSSHNVTLTSITNLPELYPHSFPDFLLYGMTYSMFTGILAIAFEFKINQRGSFLGNDYIAAIYIPLSMIISTQLLSWFLYGPDEYLQKGILSSFKYIWEFLKSWVLESQFDELRKLPFNGWVNHTGVDGLQGIVEVSFDWAIRGKDGLIYLFNPEYK</sequence>
<protein>
    <submittedName>
        <fullName evidence="3">Membrane protein</fullName>
    </submittedName>
</protein>
<feature type="transmembrane region" description="Helical" evidence="1">
    <location>
        <begin position="80"/>
        <end position="100"/>
    </location>
</feature>
<evidence type="ECO:0000256" key="1">
    <source>
        <dbReference type="SAM" id="Phobius"/>
    </source>
</evidence>
<reference evidence="3 4" key="1">
    <citation type="journal article" date="2012" name="Eukaryot. Cell">
        <title>Draft genome sequence of Wickerhamomyces ciferrii NRRL Y-1031 F-60-10.</title>
        <authorList>
            <person name="Schneider J."/>
            <person name="Andrea H."/>
            <person name="Blom J."/>
            <person name="Jaenicke S."/>
            <person name="Ruckert C."/>
            <person name="Schorsch C."/>
            <person name="Szczepanowski R."/>
            <person name="Farwick M."/>
            <person name="Goesmann A."/>
            <person name="Puhler A."/>
            <person name="Schaffer S."/>
            <person name="Tauch A."/>
            <person name="Kohler T."/>
            <person name="Brinkrolf K."/>
        </authorList>
    </citation>
    <scope>NUCLEOTIDE SEQUENCE [LARGE SCALE GENOMIC DNA]</scope>
    <source>
        <strain evidence="4">ATCC 14091 / BCRC 22168 / CBS 111 / JCM 3599 / NBRC 0793 / NRRL Y-1031 F-60-10</strain>
    </source>
</reference>
<organism evidence="3 4">
    <name type="scientific">Wickerhamomyces ciferrii (strain ATCC 14091 / BCRC 22168 / CBS 111 / JCM 3599 / NBRC 0793 / NRRL Y-1031 F-60-10)</name>
    <name type="common">Yeast</name>
    <name type="synonym">Pichia ciferrii</name>
    <dbReference type="NCBI Taxonomy" id="1206466"/>
    <lineage>
        <taxon>Eukaryota</taxon>
        <taxon>Fungi</taxon>
        <taxon>Dikarya</taxon>
        <taxon>Ascomycota</taxon>
        <taxon>Saccharomycotina</taxon>
        <taxon>Saccharomycetes</taxon>
        <taxon>Phaffomycetales</taxon>
        <taxon>Wickerhamomycetaceae</taxon>
        <taxon>Wickerhamomyces</taxon>
    </lineage>
</organism>
<keyword evidence="1" id="KW-0472">Membrane</keyword>
<evidence type="ECO:0000256" key="2">
    <source>
        <dbReference type="SAM" id="SignalP"/>
    </source>
</evidence>
<feature type="transmembrane region" description="Helical" evidence="1">
    <location>
        <begin position="112"/>
        <end position="135"/>
    </location>
</feature>
<dbReference type="EMBL" id="CAIF01000216">
    <property type="protein sequence ID" value="CCH45888.1"/>
    <property type="molecule type" value="Genomic_DNA"/>
</dbReference>
<dbReference type="Proteomes" id="UP000009328">
    <property type="component" value="Unassembled WGS sequence"/>
</dbReference>
<keyword evidence="1" id="KW-0812">Transmembrane</keyword>
<comment type="caution">
    <text evidence="3">The sequence shown here is derived from an EMBL/GenBank/DDBJ whole genome shotgun (WGS) entry which is preliminary data.</text>
</comment>
<keyword evidence="1" id="KW-1133">Transmembrane helix</keyword>
<dbReference type="InParanoid" id="K0KXT7"/>